<organism evidence="1 2">
    <name type="scientific">Parvibacter caecicola</name>
    <dbReference type="NCBI Taxonomy" id="747645"/>
    <lineage>
        <taxon>Bacteria</taxon>
        <taxon>Bacillati</taxon>
        <taxon>Actinomycetota</taxon>
        <taxon>Coriobacteriia</taxon>
        <taxon>Coriobacteriales</taxon>
        <taxon>Coriobacteriaceae</taxon>
        <taxon>Parvibacter</taxon>
    </lineage>
</organism>
<dbReference type="EMBL" id="JACHYA010000002">
    <property type="protein sequence ID" value="MBB3171015.1"/>
    <property type="molecule type" value="Genomic_DNA"/>
</dbReference>
<sequence>MEVASTLVSLASKLGLSSLLDKVKKCKKNRKLHQIREDYLTRSTFVSFQQAPLSDLFQNNALCEELIAHCRKGDLAKSAVVNTFLYSSKEAPSEGRFFDAEKLVGNFFDEVAAVIFQPIDKKDEPLSAAIQEGIAETRELQSDVQQSYKQMEAKVDALTASLTEQLGFSSLTLLINAVEDGSVLFADFESAVETDKSNSVSGKYLSVYLSLCKGENPCFDISDFKVIGTPLASSLASLAISTGQLNTAVCVLGLYDEGANCAKAVGEIINNPNIDEETNRYEIAADSPFSPFACVLNAELAFMNKAYVIADDQFALCEGRLNPVAKCHSDISRICKAMQYSLTSISPDDVRNFAGDFPLWGSTSLKHEYGEILEVALDLIGETSAAEIISSLPEEALQHLPNAQLQAEISTCDDIDRLRHLCEKSLIKQLFPAFFTCAEELISKDPSCTLWLKQLVEKEAENVLVSNFLFFLFYVDKLNPCVSYEEYKYHESCYRNDPRFHLHAYRLFKSSNPEEACSHIEMALSLMAAGQTLPCPDYSREWVCYLHENERDFQVIDLVRRFAPVIPARAFKSIAFAIEEPLDKSVLARELFELLEQSENDDPELTCLLAQYHGFVANDQLKALKFAKLSFKKRPSLDAARSLVYASLGLSLGIPEEVEQYALNQKSTELDMLIAEHYRREKKDSKADYLLKRAIFDNRPDSHRAIAAYGCSHLSDAEKEKPTKIDHNTCACLENKESGQLVVAFHSESDLIPSEGVNALGMQNYTTASPQYLAMRDHAVGDRVQLGSEYWEVVDVNNVDDVIGKKTMEIIAEDPSTVVFSSPDGDIEDVIRQISEYMEEHKQQSNVYSDGIRVNDGTVVFLGIETGCALYPIKPFEFILNVLKGDDVPFRRIEIGFSSPMTGEETFLLSYNAIVLLAALEELGVDCDPIMSRCSITTSTKKRLQLDIQDYSDSLYGAGKMVSVDGRATLLQYDAAAKQELSAICANTLGFLNKLRQVELAQIDKLPSSFPFLDQNTLGDMETARQGGMFYVTEDCFQALFSDISESAPQRCSLYSLLIALGMREAALFALPKAMHQWGADPYVDVNVANVVIQILESFTQGAGSPIPNEQDT</sequence>
<name>A0A7W5GP54_9ACTN</name>
<evidence type="ECO:0000313" key="2">
    <source>
        <dbReference type="Proteomes" id="UP000530850"/>
    </source>
</evidence>
<dbReference type="AlphaFoldDB" id="A0A7W5GP54"/>
<comment type="caution">
    <text evidence="1">The sequence shown here is derived from an EMBL/GenBank/DDBJ whole genome shotgun (WGS) entry which is preliminary data.</text>
</comment>
<dbReference type="RefSeq" id="WP_148041095.1">
    <property type="nucleotide sequence ID" value="NZ_JACHYA010000002.1"/>
</dbReference>
<dbReference type="GeneID" id="93357705"/>
<proteinExistence type="predicted"/>
<gene>
    <name evidence="1" type="ORF">FHR31_000827</name>
</gene>
<reference evidence="1 2" key="1">
    <citation type="submission" date="2020-08" db="EMBL/GenBank/DDBJ databases">
        <title>Sequencing the genomes of 1000 actinobacteria strains.</title>
        <authorList>
            <person name="Klenk H.-P."/>
        </authorList>
    </citation>
    <scope>NUCLEOTIDE SEQUENCE [LARGE SCALE GENOMIC DNA]</scope>
    <source>
        <strain evidence="1 2">DSM 22242</strain>
    </source>
</reference>
<dbReference type="Proteomes" id="UP000530850">
    <property type="component" value="Unassembled WGS sequence"/>
</dbReference>
<accession>A0A7W5GP54</accession>
<protein>
    <submittedName>
        <fullName evidence="1">Uncharacterized protein</fullName>
    </submittedName>
</protein>
<evidence type="ECO:0000313" key="1">
    <source>
        <dbReference type="EMBL" id="MBB3171015.1"/>
    </source>
</evidence>